<dbReference type="InParanoid" id="K5VV43"/>
<dbReference type="AlphaFoldDB" id="K5VV43"/>
<gene>
    <name evidence="2" type="ORF">PHACADRAFT_263734</name>
</gene>
<dbReference type="Proteomes" id="UP000008370">
    <property type="component" value="Unassembled WGS sequence"/>
</dbReference>
<dbReference type="GeneID" id="18918639"/>
<evidence type="ECO:0000313" key="3">
    <source>
        <dbReference type="Proteomes" id="UP000008370"/>
    </source>
</evidence>
<dbReference type="STRING" id="650164.K5VV43"/>
<organism evidence="2 3">
    <name type="scientific">Phanerochaete carnosa (strain HHB-10118-sp)</name>
    <name type="common">White-rot fungus</name>
    <name type="synonym">Peniophora carnosa</name>
    <dbReference type="NCBI Taxonomy" id="650164"/>
    <lineage>
        <taxon>Eukaryota</taxon>
        <taxon>Fungi</taxon>
        <taxon>Dikarya</taxon>
        <taxon>Basidiomycota</taxon>
        <taxon>Agaricomycotina</taxon>
        <taxon>Agaricomycetes</taxon>
        <taxon>Polyporales</taxon>
        <taxon>Phanerochaetaceae</taxon>
        <taxon>Phanerochaete</taxon>
    </lineage>
</organism>
<evidence type="ECO:0000256" key="1">
    <source>
        <dbReference type="SAM" id="MobiDB-lite"/>
    </source>
</evidence>
<dbReference type="KEGG" id="pco:PHACADRAFT_263734"/>
<proteinExistence type="predicted"/>
<feature type="compositionally biased region" description="Low complexity" evidence="1">
    <location>
        <begin position="12"/>
        <end position="26"/>
    </location>
</feature>
<accession>K5VV43</accession>
<dbReference type="EMBL" id="JH930478">
    <property type="protein sequence ID" value="EKM50439.1"/>
    <property type="molecule type" value="Genomic_DNA"/>
</dbReference>
<feature type="region of interest" description="Disordered" evidence="1">
    <location>
        <begin position="1"/>
        <end position="30"/>
    </location>
</feature>
<keyword evidence="3" id="KW-1185">Reference proteome</keyword>
<dbReference type="RefSeq" id="XP_007400711.1">
    <property type="nucleotide sequence ID" value="XM_007400649.1"/>
</dbReference>
<evidence type="ECO:0000313" key="2">
    <source>
        <dbReference type="EMBL" id="EKM50439.1"/>
    </source>
</evidence>
<reference evidence="2 3" key="1">
    <citation type="journal article" date="2012" name="BMC Genomics">
        <title>Comparative genomics of the white-rot fungi, Phanerochaete carnosa and P. chrysosporium, to elucidate the genetic basis of the distinct wood types they colonize.</title>
        <authorList>
            <person name="Suzuki H."/>
            <person name="MacDonald J."/>
            <person name="Syed K."/>
            <person name="Salamov A."/>
            <person name="Hori C."/>
            <person name="Aerts A."/>
            <person name="Henrissat B."/>
            <person name="Wiebenga A."/>
            <person name="vanKuyk P.A."/>
            <person name="Barry K."/>
            <person name="Lindquist E."/>
            <person name="LaButti K."/>
            <person name="Lapidus A."/>
            <person name="Lucas S."/>
            <person name="Coutinho P."/>
            <person name="Gong Y."/>
            <person name="Samejima M."/>
            <person name="Mahadevan R."/>
            <person name="Abou-Zaid M."/>
            <person name="de Vries R.P."/>
            <person name="Igarashi K."/>
            <person name="Yadav J.S."/>
            <person name="Grigoriev I.V."/>
            <person name="Master E.R."/>
        </authorList>
    </citation>
    <scope>NUCLEOTIDE SEQUENCE [LARGE SCALE GENOMIC DNA]</scope>
    <source>
        <strain evidence="2 3">HHB-10118-sp</strain>
    </source>
</reference>
<feature type="non-terminal residue" evidence="2">
    <location>
        <position position="114"/>
    </location>
</feature>
<dbReference type="HOGENOM" id="CLU_2126992_0_0_1"/>
<protein>
    <submittedName>
        <fullName evidence="2">Uncharacterized protein</fullName>
    </submittedName>
</protein>
<sequence length="114" mass="12870">MPGGYHLRLEVSKSTQTPSTPSSYQRSHLDSNTFIPSSIFQSLPAHQAKPTGRRYSFFLPRDQARLSEAAPPGEPSAYKDYRFGPLRVDWVDFDDMNLNGLTRSGPKNDRSRNP</sequence>
<name>K5VV43_PHACS</name>